<feature type="domain" description="Aldehyde dehydrogenase" evidence="3">
    <location>
        <begin position="13"/>
        <end position="478"/>
    </location>
</feature>
<dbReference type="SUPFAM" id="SSF53720">
    <property type="entry name" value="ALDH-like"/>
    <property type="match status" value="1"/>
</dbReference>
<evidence type="ECO:0000313" key="4">
    <source>
        <dbReference type="EMBL" id="MBB5891390.1"/>
    </source>
</evidence>
<dbReference type="Gene3D" id="3.40.605.10">
    <property type="entry name" value="Aldehyde Dehydrogenase, Chain A, domain 1"/>
    <property type="match status" value="1"/>
</dbReference>
<dbReference type="GO" id="GO:0016620">
    <property type="term" value="F:oxidoreductase activity, acting on the aldehyde or oxo group of donors, NAD or NADP as acceptor"/>
    <property type="evidence" value="ECO:0007669"/>
    <property type="project" value="InterPro"/>
</dbReference>
<dbReference type="PANTHER" id="PTHR42804:SF1">
    <property type="entry name" value="ALDEHYDE DEHYDROGENASE-RELATED"/>
    <property type="match status" value="1"/>
</dbReference>
<dbReference type="EMBL" id="JACHIR010000001">
    <property type="protein sequence ID" value="MBB5891390.1"/>
    <property type="molecule type" value="Genomic_DNA"/>
</dbReference>
<name>A0A7W9KEX9_9PSEU</name>
<accession>A0A7W9KEX9</accession>
<keyword evidence="2" id="KW-0560">Oxidoreductase</keyword>
<dbReference type="InterPro" id="IPR015590">
    <property type="entry name" value="Aldehyde_DH_dom"/>
</dbReference>
<gene>
    <name evidence="4" type="ORF">BJ998_002586</name>
</gene>
<evidence type="ECO:0000313" key="5">
    <source>
        <dbReference type="Proteomes" id="UP000585638"/>
    </source>
</evidence>
<dbReference type="RefSeq" id="WP_184861464.1">
    <property type="nucleotide sequence ID" value="NZ_JACHIR010000001.1"/>
</dbReference>
<evidence type="ECO:0000256" key="2">
    <source>
        <dbReference type="ARBA" id="ARBA00023002"/>
    </source>
</evidence>
<dbReference type="InterPro" id="IPR016162">
    <property type="entry name" value="Ald_DH_N"/>
</dbReference>
<comment type="similarity">
    <text evidence="1">Belongs to the aldehyde dehydrogenase family.</text>
</comment>
<dbReference type="PANTHER" id="PTHR42804">
    <property type="entry name" value="ALDEHYDE DEHYDROGENASE"/>
    <property type="match status" value="1"/>
</dbReference>
<reference evidence="4 5" key="1">
    <citation type="submission" date="2020-08" db="EMBL/GenBank/DDBJ databases">
        <title>Sequencing the genomes of 1000 actinobacteria strains.</title>
        <authorList>
            <person name="Klenk H.-P."/>
        </authorList>
    </citation>
    <scope>NUCLEOTIDE SEQUENCE [LARGE SCALE GENOMIC DNA]</scope>
    <source>
        <strain evidence="4 5">DSM 43851</strain>
    </source>
</reference>
<keyword evidence="5" id="KW-1185">Reference proteome</keyword>
<dbReference type="Gene3D" id="3.40.309.10">
    <property type="entry name" value="Aldehyde Dehydrogenase, Chain A, domain 2"/>
    <property type="match status" value="1"/>
</dbReference>
<organism evidence="4 5">
    <name type="scientific">Kutzneria kofuensis</name>
    <dbReference type="NCBI Taxonomy" id="103725"/>
    <lineage>
        <taxon>Bacteria</taxon>
        <taxon>Bacillati</taxon>
        <taxon>Actinomycetota</taxon>
        <taxon>Actinomycetes</taxon>
        <taxon>Pseudonocardiales</taxon>
        <taxon>Pseudonocardiaceae</taxon>
        <taxon>Kutzneria</taxon>
    </lineage>
</organism>
<evidence type="ECO:0000259" key="3">
    <source>
        <dbReference type="Pfam" id="PF00171"/>
    </source>
</evidence>
<dbReference type="InterPro" id="IPR016163">
    <property type="entry name" value="Ald_DH_C"/>
</dbReference>
<dbReference type="FunFam" id="3.40.605.10:FF:000007">
    <property type="entry name" value="NAD/NADP-dependent betaine aldehyde dehydrogenase"/>
    <property type="match status" value="1"/>
</dbReference>
<dbReference type="InterPro" id="IPR016161">
    <property type="entry name" value="Ald_DH/histidinol_DH"/>
</dbReference>
<dbReference type="Pfam" id="PF00171">
    <property type="entry name" value="Aldedh"/>
    <property type="match status" value="1"/>
</dbReference>
<dbReference type="AlphaFoldDB" id="A0A7W9KEX9"/>
<protein>
    <submittedName>
        <fullName evidence="4">Acyl-CoA reductase-like NAD-dependent aldehyde dehydrogenase</fullName>
    </submittedName>
</protein>
<dbReference type="Proteomes" id="UP000585638">
    <property type="component" value="Unassembled WGS sequence"/>
</dbReference>
<dbReference type="CDD" id="cd07139">
    <property type="entry name" value="ALDH_AldA-Rv0768"/>
    <property type="match status" value="1"/>
</dbReference>
<proteinExistence type="inferred from homology"/>
<sequence>MATSASLFIDGRWTAPSGDATITVRSARTGRPIGSAVSATPDDVDRAVAAARRAFDDPTGWSAWAPEERAECLDRLADALEKRAEQTVRLVSEQNGMPISVSSRIEGGFPGAMLRYYAGLVREQPVETSRPGMFAGTTRVHREPAGVVAAISPWNFPQTLAAQKYAPALAAGCAVVLKPAPETVLDAKAVAEASLEAGLPRGVLNVVPAEADASAYLVGHPGVDMVAFTGSTAIGQRIAQICGPLVRPVTLELGGRSAAVVLDDADLDLSRAGQALFGAMLINNGQTCFLSTRILAPRSRYREVVDTIAAFAGSLTVGDPLDPATQIGPLVTERHRAAVEAAVARGIADGARLVAGARRPPELDEGWYFEPTVLADVDNSWDIARDDVFGPVLTITQYEDEDHAVTLANDSDYGLAGTVWTASPDRGLAVARRIRTGSVGVNGYLPDLGAPFGGVKNSGIGRELGPDGLAAFQRTKSIYQL</sequence>
<evidence type="ECO:0000256" key="1">
    <source>
        <dbReference type="ARBA" id="ARBA00009986"/>
    </source>
</evidence>
<comment type="caution">
    <text evidence="4">The sequence shown here is derived from an EMBL/GenBank/DDBJ whole genome shotgun (WGS) entry which is preliminary data.</text>
</comment>